<evidence type="ECO:0000256" key="3">
    <source>
        <dbReference type="ARBA" id="ARBA00009045"/>
    </source>
</evidence>
<comment type="function">
    <text evidence="10">Serine protease involved in intramembrane proteolysis.</text>
</comment>
<keyword evidence="7 10" id="KW-0720">Serine protease</keyword>
<proteinExistence type="inferred from homology"/>
<evidence type="ECO:0000313" key="14">
    <source>
        <dbReference type="Proteomes" id="UP001049176"/>
    </source>
</evidence>
<dbReference type="PANTHER" id="PTHR22936:SF69">
    <property type="entry name" value="RHOMBOID-LIKE PROTEIN"/>
    <property type="match status" value="1"/>
</dbReference>
<feature type="transmembrane region" description="Helical" evidence="10">
    <location>
        <begin position="338"/>
        <end position="356"/>
    </location>
</feature>
<evidence type="ECO:0000256" key="7">
    <source>
        <dbReference type="ARBA" id="ARBA00022825"/>
    </source>
</evidence>
<dbReference type="PANTHER" id="PTHR22936">
    <property type="entry name" value="RHOMBOID-RELATED"/>
    <property type="match status" value="1"/>
</dbReference>
<keyword evidence="6 10" id="KW-0378">Hydrolase</keyword>
<dbReference type="RefSeq" id="XP_043015597.1">
    <property type="nucleotide sequence ID" value="XM_043146892.1"/>
</dbReference>
<dbReference type="Proteomes" id="UP001049176">
    <property type="component" value="Chromosome 1"/>
</dbReference>
<evidence type="ECO:0000259" key="12">
    <source>
        <dbReference type="Pfam" id="PF01694"/>
    </source>
</evidence>
<sequence length="487" mass="53524">MIVDPSHYSDSKTPTPDPHSILRTTAPSIITTTPPEDEAFDHRSIMSDKTTHRNLVRGTSTSNRSNRAPSAYANNNYVIDEESAIRSHPKAEHSEASLVANAAPMGSRTKYQNLEYADPYNSEHDGLVTNERNGFANTTFGRFIAKGRYPMEQRIEDKKRGIGRQKYPFVVWSFSVIMVAVMIYELVVNWKAQGTPISFKPVTNVMLGPSWSALINVGGRFPPCMKLVNGAPPNALVPCLNATTNPPESDRFCTIEEVCGFGGFGGKDPNQWFRFITPIFLHAGIIHILLNLFAQLTISAQIEREMGSGGFLVTYLAAGIFGNILGGNFSLVGSPSTGASGAIFGTLAVLWVDLFAHWKYHYRPVRKLVFMIIDLAVGIAIGFIPFVDNFAHLGGLFMGLLFGMILYPIISETKRHKTIVWAFRITSIPVAIIMFVVLTRNFYTSDPYAACQGCRYLSCIPSSINNHCQGTGIPDYGNATTSSASTI</sequence>
<comment type="similarity">
    <text evidence="3 10">Belongs to the peptidase S54 family.</text>
</comment>
<dbReference type="AlphaFoldDB" id="A0A9P7V2Q5"/>
<dbReference type="OrthoDB" id="2146116at2759"/>
<feature type="transmembrane region" description="Helical" evidence="10">
    <location>
        <begin position="306"/>
        <end position="326"/>
    </location>
</feature>
<dbReference type="GO" id="GO:0006508">
    <property type="term" value="P:proteolysis"/>
    <property type="evidence" value="ECO:0007669"/>
    <property type="project" value="UniProtKB-KW"/>
</dbReference>
<feature type="transmembrane region" description="Helical" evidence="10">
    <location>
        <begin position="167"/>
        <end position="187"/>
    </location>
</feature>
<dbReference type="GeneID" id="66070076"/>
<organism evidence="13 14">
    <name type="scientific">Marasmius oreades</name>
    <name type="common">fairy-ring Marasmius</name>
    <dbReference type="NCBI Taxonomy" id="181124"/>
    <lineage>
        <taxon>Eukaryota</taxon>
        <taxon>Fungi</taxon>
        <taxon>Dikarya</taxon>
        <taxon>Basidiomycota</taxon>
        <taxon>Agaricomycotina</taxon>
        <taxon>Agaricomycetes</taxon>
        <taxon>Agaricomycetidae</taxon>
        <taxon>Agaricales</taxon>
        <taxon>Marasmiineae</taxon>
        <taxon>Marasmiaceae</taxon>
        <taxon>Marasmius</taxon>
    </lineage>
</organism>
<comment type="caution">
    <text evidence="13">The sequence shown here is derived from an EMBL/GenBank/DDBJ whole genome shotgun (WGS) entry which is preliminary data.</text>
</comment>
<dbReference type="EC" id="3.4.21.105" evidence="10"/>
<evidence type="ECO:0000256" key="1">
    <source>
        <dbReference type="ARBA" id="ARBA00000156"/>
    </source>
</evidence>
<dbReference type="KEGG" id="more:E1B28_001000"/>
<reference evidence="13" key="1">
    <citation type="journal article" date="2021" name="Genome Biol. Evol.">
        <title>The assembled and annotated genome of the fairy-ring fungus Marasmius oreades.</title>
        <authorList>
            <person name="Hiltunen M."/>
            <person name="Ament-Velasquez S.L."/>
            <person name="Johannesson H."/>
        </authorList>
    </citation>
    <scope>NUCLEOTIDE SEQUENCE</scope>
    <source>
        <strain evidence="13">03SP1</strain>
    </source>
</reference>
<feature type="transmembrane region" description="Helical" evidence="10">
    <location>
        <begin position="368"/>
        <end position="387"/>
    </location>
</feature>
<name>A0A9P7V2Q5_9AGAR</name>
<dbReference type="GO" id="GO:0004252">
    <property type="term" value="F:serine-type endopeptidase activity"/>
    <property type="evidence" value="ECO:0007669"/>
    <property type="project" value="InterPro"/>
</dbReference>
<comment type="subcellular location">
    <subcellularLocation>
        <location evidence="2 10">Membrane</location>
        <topology evidence="2 10">Multi-pass membrane protein</topology>
    </subcellularLocation>
</comment>
<evidence type="ECO:0000313" key="13">
    <source>
        <dbReference type="EMBL" id="KAG7099127.1"/>
    </source>
</evidence>
<keyword evidence="8 10" id="KW-1133">Transmembrane helix</keyword>
<feature type="transmembrane region" description="Helical" evidence="10">
    <location>
        <begin position="272"/>
        <end position="294"/>
    </location>
</feature>
<dbReference type="InterPro" id="IPR035952">
    <property type="entry name" value="Rhomboid-like_sf"/>
</dbReference>
<feature type="compositionally biased region" description="Polar residues" evidence="11">
    <location>
        <begin position="57"/>
        <end position="72"/>
    </location>
</feature>
<feature type="domain" description="Peptidase S54 rhomboid" evidence="12">
    <location>
        <begin position="270"/>
        <end position="407"/>
    </location>
</feature>
<feature type="transmembrane region" description="Helical" evidence="10">
    <location>
        <begin position="393"/>
        <end position="410"/>
    </location>
</feature>
<protein>
    <recommendedName>
        <fullName evidence="10">Rhomboid-type serine protease</fullName>
        <ecNumber evidence="10">3.4.21.105</ecNumber>
    </recommendedName>
</protein>
<dbReference type="SUPFAM" id="SSF144091">
    <property type="entry name" value="Rhomboid-like"/>
    <property type="match status" value="1"/>
</dbReference>
<gene>
    <name evidence="13" type="ORF">E1B28_001000</name>
</gene>
<evidence type="ECO:0000256" key="11">
    <source>
        <dbReference type="SAM" id="MobiDB-lite"/>
    </source>
</evidence>
<evidence type="ECO:0000256" key="6">
    <source>
        <dbReference type="ARBA" id="ARBA00022801"/>
    </source>
</evidence>
<dbReference type="Gene3D" id="1.20.1540.10">
    <property type="entry name" value="Rhomboid-like"/>
    <property type="match status" value="1"/>
</dbReference>
<keyword evidence="9 10" id="KW-0472">Membrane</keyword>
<evidence type="ECO:0000256" key="2">
    <source>
        <dbReference type="ARBA" id="ARBA00004141"/>
    </source>
</evidence>
<feature type="compositionally biased region" description="Basic and acidic residues" evidence="11">
    <location>
        <begin position="40"/>
        <end position="51"/>
    </location>
</feature>
<keyword evidence="4 10" id="KW-0645">Protease</keyword>
<evidence type="ECO:0000256" key="4">
    <source>
        <dbReference type="ARBA" id="ARBA00022670"/>
    </source>
</evidence>
<evidence type="ECO:0000256" key="5">
    <source>
        <dbReference type="ARBA" id="ARBA00022692"/>
    </source>
</evidence>
<dbReference type="GO" id="GO:0016020">
    <property type="term" value="C:membrane"/>
    <property type="evidence" value="ECO:0007669"/>
    <property type="project" value="UniProtKB-SubCell"/>
</dbReference>
<feature type="region of interest" description="Disordered" evidence="11">
    <location>
        <begin position="1"/>
        <end position="72"/>
    </location>
</feature>
<dbReference type="EMBL" id="CM032181">
    <property type="protein sequence ID" value="KAG7099127.1"/>
    <property type="molecule type" value="Genomic_DNA"/>
</dbReference>
<evidence type="ECO:0000256" key="8">
    <source>
        <dbReference type="ARBA" id="ARBA00022989"/>
    </source>
</evidence>
<keyword evidence="5 10" id="KW-0812">Transmembrane</keyword>
<evidence type="ECO:0000256" key="9">
    <source>
        <dbReference type="ARBA" id="ARBA00023136"/>
    </source>
</evidence>
<accession>A0A9P7V2Q5</accession>
<dbReference type="InterPro" id="IPR002610">
    <property type="entry name" value="Peptidase_S54_rhomboid-like"/>
</dbReference>
<keyword evidence="14" id="KW-1185">Reference proteome</keyword>
<dbReference type="InterPro" id="IPR022764">
    <property type="entry name" value="Peptidase_S54_rhomboid_dom"/>
</dbReference>
<evidence type="ECO:0000256" key="10">
    <source>
        <dbReference type="RuleBase" id="RU362115"/>
    </source>
</evidence>
<dbReference type="Pfam" id="PF01694">
    <property type="entry name" value="Rhomboid"/>
    <property type="match status" value="1"/>
</dbReference>
<comment type="catalytic activity">
    <reaction evidence="1 10">
        <text>Cleaves type-1 transmembrane domains using a catalytic dyad composed of serine and histidine that are contributed by different transmembrane domains.</text>
        <dbReference type="EC" id="3.4.21.105"/>
    </reaction>
</comment>
<feature type="compositionally biased region" description="Low complexity" evidence="11">
    <location>
        <begin position="24"/>
        <end position="34"/>
    </location>
</feature>
<feature type="transmembrane region" description="Helical" evidence="10">
    <location>
        <begin position="422"/>
        <end position="443"/>
    </location>
</feature>